<evidence type="ECO:0000256" key="2">
    <source>
        <dbReference type="ARBA" id="ARBA00023015"/>
    </source>
</evidence>
<dbReference type="Gene3D" id="1.10.10.10">
    <property type="entry name" value="Winged helix-like DNA-binding domain superfamily/Winged helix DNA-binding domain"/>
    <property type="match status" value="1"/>
</dbReference>
<keyword evidence="4" id="KW-0804">Transcription</keyword>
<dbReference type="SUPFAM" id="SSF53850">
    <property type="entry name" value="Periplasmic binding protein-like II"/>
    <property type="match status" value="1"/>
</dbReference>
<protein>
    <submittedName>
        <fullName evidence="6">DNA-binding transcriptional LysR family regulator</fullName>
    </submittedName>
</protein>
<dbReference type="GO" id="GO:0032993">
    <property type="term" value="C:protein-DNA complex"/>
    <property type="evidence" value="ECO:0007669"/>
    <property type="project" value="TreeGrafter"/>
</dbReference>
<dbReference type="Pfam" id="PF00126">
    <property type="entry name" value="HTH_1"/>
    <property type="match status" value="1"/>
</dbReference>
<evidence type="ECO:0000256" key="1">
    <source>
        <dbReference type="ARBA" id="ARBA00009437"/>
    </source>
</evidence>
<dbReference type="PROSITE" id="PS50931">
    <property type="entry name" value="HTH_LYSR"/>
    <property type="match status" value="1"/>
</dbReference>
<dbReference type="InterPro" id="IPR005119">
    <property type="entry name" value="LysR_subst-bd"/>
</dbReference>
<sequence length="337" mass="35806">MSGREHTAGGAGGAGTSGAVDMDAMLGVRGVETRELVCFLALSEELHFGRAAKRLYVSQSRVSQMLVSLERRIGAQLLERTSRRVRLTPIGERFLAALRPAYTALWEAVEDACTAARGVEGVLRVGFQGMADEWIMGAIGAFKNRYPACEVAAVEIPLADPFGAVQGGEVDAMVVGLPVEEPDLVIGTVLWKQPQILAVSIEHPLASRPAVTAEELAGCCLIGLTGPAPRYWRETMAPSATPAGRPIPRGPLVCTLQEGLTAVATQRGTMLFGAPTATYHKRGDIAFVPVVGLPEPTLVLVWSRAKETERIRALNQAIAHQTAGDDVDVAPQPGART</sequence>
<dbReference type="PANTHER" id="PTHR30346:SF0">
    <property type="entry name" value="HCA OPERON TRANSCRIPTIONAL ACTIVATOR HCAR"/>
    <property type="match status" value="1"/>
</dbReference>
<keyword evidence="3 6" id="KW-0238">DNA-binding</keyword>
<accession>A0A7W9QIW4</accession>
<evidence type="ECO:0000313" key="7">
    <source>
        <dbReference type="Proteomes" id="UP000588098"/>
    </source>
</evidence>
<dbReference type="Proteomes" id="UP000588098">
    <property type="component" value="Unassembled WGS sequence"/>
</dbReference>
<organism evidence="6 7">
    <name type="scientific">Streptomyces zagrosensis</name>
    <dbReference type="NCBI Taxonomy" id="1042984"/>
    <lineage>
        <taxon>Bacteria</taxon>
        <taxon>Bacillati</taxon>
        <taxon>Actinomycetota</taxon>
        <taxon>Actinomycetes</taxon>
        <taxon>Kitasatosporales</taxon>
        <taxon>Streptomycetaceae</taxon>
        <taxon>Streptomyces</taxon>
    </lineage>
</organism>
<evidence type="ECO:0000256" key="4">
    <source>
        <dbReference type="ARBA" id="ARBA00023163"/>
    </source>
</evidence>
<dbReference type="InterPro" id="IPR000847">
    <property type="entry name" value="LysR_HTH_N"/>
</dbReference>
<feature type="domain" description="HTH lysR-type" evidence="5">
    <location>
        <begin position="31"/>
        <end position="88"/>
    </location>
</feature>
<dbReference type="AlphaFoldDB" id="A0A7W9QIW4"/>
<dbReference type="GO" id="GO:0003700">
    <property type="term" value="F:DNA-binding transcription factor activity"/>
    <property type="evidence" value="ECO:0007669"/>
    <property type="project" value="InterPro"/>
</dbReference>
<dbReference type="PANTHER" id="PTHR30346">
    <property type="entry name" value="TRANSCRIPTIONAL DUAL REGULATOR HCAR-RELATED"/>
    <property type="match status" value="1"/>
</dbReference>
<name>A0A7W9QIW4_9ACTN</name>
<dbReference type="SUPFAM" id="SSF46785">
    <property type="entry name" value="Winged helix' DNA-binding domain"/>
    <property type="match status" value="1"/>
</dbReference>
<reference evidence="6 7" key="1">
    <citation type="submission" date="2020-08" db="EMBL/GenBank/DDBJ databases">
        <title>Genomic Encyclopedia of Type Strains, Phase III (KMG-III): the genomes of soil and plant-associated and newly described type strains.</title>
        <authorList>
            <person name="Whitman W."/>
        </authorList>
    </citation>
    <scope>NUCLEOTIDE SEQUENCE [LARGE SCALE GENOMIC DNA]</scope>
    <source>
        <strain evidence="6 7">CECT 8305</strain>
    </source>
</reference>
<keyword evidence="7" id="KW-1185">Reference proteome</keyword>
<dbReference type="FunFam" id="1.10.10.10:FF:000001">
    <property type="entry name" value="LysR family transcriptional regulator"/>
    <property type="match status" value="1"/>
</dbReference>
<evidence type="ECO:0000313" key="6">
    <source>
        <dbReference type="EMBL" id="MBB5939772.1"/>
    </source>
</evidence>
<dbReference type="Gene3D" id="3.40.190.10">
    <property type="entry name" value="Periplasmic binding protein-like II"/>
    <property type="match status" value="2"/>
</dbReference>
<evidence type="ECO:0000256" key="3">
    <source>
        <dbReference type="ARBA" id="ARBA00023125"/>
    </source>
</evidence>
<comment type="caution">
    <text evidence="6">The sequence shown here is derived from an EMBL/GenBank/DDBJ whole genome shotgun (WGS) entry which is preliminary data.</text>
</comment>
<dbReference type="EMBL" id="JACHJL010000027">
    <property type="protein sequence ID" value="MBB5939772.1"/>
    <property type="molecule type" value="Genomic_DNA"/>
</dbReference>
<dbReference type="PRINTS" id="PR00039">
    <property type="entry name" value="HTHLYSR"/>
</dbReference>
<proteinExistence type="inferred from homology"/>
<dbReference type="InterPro" id="IPR036388">
    <property type="entry name" value="WH-like_DNA-bd_sf"/>
</dbReference>
<comment type="similarity">
    <text evidence="1">Belongs to the LysR transcriptional regulatory family.</text>
</comment>
<dbReference type="RefSeq" id="WP_376772773.1">
    <property type="nucleotide sequence ID" value="NZ_JACHJL010000027.1"/>
</dbReference>
<evidence type="ECO:0000259" key="5">
    <source>
        <dbReference type="PROSITE" id="PS50931"/>
    </source>
</evidence>
<dbReference type="InterPro" id="IPR036390">
    <property type="entry name" value="WH_DNA-bd_sf"/>
</dbReference>
<gene>
    <name evidence="6" type="ORF">FHS42_006868</name>
</gene>
<dbReference type="Pfam" id="PF03466">
    <property type="entry name" value="LysR_substrate"/>
    <property type="match status" value="1"/>
</dbReference>
<dbReference type="GO" id="GO:0003677">
    <property type="term" value="F:DNA binding"/>
    <property type="evidence" value="ECO:0007669"/>
    <property type="project" value="UniProtKB-KW"/>
</dbReference>
<keyword evidence="2" id="KW-0805">Transcription regulation</keyword>